<keyword evidence="3" id="KW-1185">Reference proteome</keyword>
<protein>
    <submittedName>
        <fullName evidence="2">Uncharacterized protein</fullName>
    </submittedName>
</protein>
<name>A0A0R3MLA1_9BRAD</name>
<evidence type="ECO:0000256" key="1">
    <source>
        <dbReference type="SAM" id="Phobius"/>
    </source>
</evidence>
<keyword evidence="1" id="KW-0472">Membrane</keyword>
<proteinExistence type="predicted"/>
<dbReference type="Proteomes" id="UP000052023">
    <property type="component" value="Unassembled WGS sequence"/>
</dbReference>
<dbReference type="RefSeq" id="WP_057847223.1">
    <property type="nucleotide sequence ID" value="NZ_LLYA01000200.1"/>
</dbReference>
<sequence>MGDLRRQGCDVFARAPSGGMGGTARGSRRGSWAPPGALLLSPLFATNGLWVLGGRLADRRGQRRHL</sequence>
<accession>A0A0R3MLA1</accession>
<evidence type="ECO:0000313" key="2">
    <source>
        <dbReference type="EMBL" id="KRR18144.1"/>
    </source>
</evidence>
<evidence type="ECO:0000313" key="3">
    <source>
        <dbReference type="Proteomes" id="UP000052023"/>
    </source>
</evidence>
<keyword evidence="1" id="KW-1133">Transmembrane helix</keyword>
<organism evidence="2 3">
    <name type="scientific">Bradyrhizobium retamae</name>
    <dbReference type="NCBI Taxonomy" id="1300035"/>
    <lineage>
        <taxon>Bacteria</taxon>
        <taxon>Pseudomonadati</taxon>
        <taxon>Pseudomonadota</taxon>
        <taxon>Alphaproteobacteria</taxon>
        <taxon>Hyphomicrobiales</taxon>
        <taxon>Nitrobacteraceae</taxon>
        <taxon>Bradyrhizobium</taxon>
    </lineage>
</organism>
<reference evidence="2 3" key="1">
    <citation type="submission" date="2014-03" db="EMBL/GenBank/DDBJ databases">
        <title>Bradyrhizobium valentinum sp. nov., isolated from effective nodules of Lupinus mariae-josephae, a lupine endemic of basic-lime soils in Eastern Spain.</title>
        <authorList>
            <person name="Duran D."/>
            <person name="Rey L."/>
            <person name="Navarro A."/>
            <person name="Busquets A."/>
            <person name="Imperial J."/>
            <person name="Ruiz-Argueso T."/>
        </authorList>
    </citation>
    <scope>NUCLEOTIDE SEQUENCE [LARGE SCALE GENOMIC DNA]</scope>
    <source>
        <strain evidence="2 3">Ro19</strain>
    </source>
</reference>
<comment type="caution">
    <text evidence="2">The sequence shown here is derived from an EMBL/GenBank/DDBJ whole genome shotgun (WGS) entry which is preliminary data.</text>
</comment>
<keyword evidence="1" id="KW-0812">Transmembrane</keyword>
<feature type="transmembrane region" description="Helical" evidence="1">
    <location>
        <begin position="37"/>
        <end position="57"/>
    </location>
</feature>
<gene>
    <name evidence="2" type="ORF">CQ13_35395</name>
</gene>
<dbReference type="EMBL" id="LLYA01000200">
    <property type="protein sequence ID" value="KRR18144.1"/>
    <property type="molecule type" value="Genomic_DNA"/>
</dbReference>
<dbReference type="AlphaFoldDB" id="A0A0R3MLA1"/>